<dbReference type="AlphaFoldDB" id="A0AAD6IRN3"/>
<reference evidence="4" key="1">
    <citation type="submission" date="2023-01" db="EMBL/GenBank/DDBJ databases">
        <title>The chitinases involved in constricting ring structure development in the nematode-trapping fungus Drechslerella dactyloides.</title>
        <authorList>
            <person name="Wang R."/>
            <person name="Zhang L."/>
            <person name="Tang P."/>
            <person name="Li S."/>
            <person name="Liang L."/>
        </authorList>
    </citation>
    <scope>NUCLEOTIDE SEQUENCE</scope>
    <source>
        <strain evidence="4">YMF1.00031</strain>
    </source>
</reference>
<feature type="region of interest" description="Disordered" evidence="2">
    <location>
        <begin position="22"/>
        <end position="71"/>
    </location>
</feature>
<dbReference type="PRINTS" id="PR00069">
    <property type="entry name" value="ALDKETRDTASE"/>
</dbReference>
<comment type="caution">
    <text evidence="4">The sequence shown here is derived from an EMBL/GenBank/DDBJ whole genome shotgun (WGS) entry which is preliminary data.</text>
</comment>
<accession>A0AAD6IRN3</accession>
<gene>
    <name evidence="4" type="ORF">Dda_8089</name>
</gene>
<dbReference type="Proteomes" id="UP001221413">
    <property type="component" value="Unassembled WGS sequence"/>
</dbReference>
<feature type="compositionally biased region" description="Acidic residues" evidence="2">
    <location>
        <begin position="514"/>
        <end position="535"/>
    </location>
</feature>
<dbReference type="Pfam" id="PF00248">
    <property type="entry name" value="Aldo_ket_red"/>
    <property type="match status" value="1"/>
</dbReference>
<dbReference type="InterPro" id="IPR020471">
    <property type="entry name" value="AKR"/>
</dbReference>
<sequence length="1141" mass="121913">MTSNPVTVRNLRTIEKENLCCRPPIMSSDGPASWRAKTATPLSSAPPPPQTSTARQPDRPPSTQSKNGEKTIQKIIIVFGPRKSRSIKIDDGGEGSTGGVHGVHKLDGASLKSQSEAAPPARCKLPIDLSRTVLIATSGRGLLANGQKIPQLQLGVWEAYDDECYNAITWALEINSIDSAEWYENEVACGRAIRDFLASPANTEATTPLTRADVFFTTKLRRNVSYDATRAAIKRSLAECGLEYIDLYLIHAPFGGPDVRRDVYRAVLDAAADGEVKGWGVSNFGVRHLTELLDAFPSQPPLVNQLELNPFITQSPIVSFCRSHNITLQAYTPLAKAQRLSHPAVAALADKYAPHTAADVMIKWGLQEGFVSLPKSVTQARIAANLHGAERWAIDEEDMETLRGLDEHFVTGVRKMPISTAHTAATTTASQLTGAFCPRRLPVFTRIDAPFARSSYSALSSFTMLPATLTRVPAFCQLSAASDGTLRSVGRSSLLVLLVFTASVDRKSRGGSGEEVESLDDGDDESLDDGDEDSFGGDSERALRAIGRAGVLALLASFVGDGGGDGMPPFVTADSDGAVAVAVAVAIVAAIEAGPDVTLDTPPPSDVGLFGTGAAFMIVCVIGVHDILRWIGELVSRSSSSAYLDTGLSPLIRGTAFICLRMLLAVAALRLIDVRDKYLSPVSAAGLGWRSGIFGANCSMFKIRHSSSLATPPRDSRASSMISSDRSMDGARQMARFDAVILLTSLCDATSASSGSRCRSSSLQETFGRLCDASCSGYRLLRFDIRRLAKLLLDFLVAVRRHDWVRQDAVVELDQRGGDVGTVVREMNVLSSVVRLAGDLQKVRARHLSEYALVRQAVQSDESRCVGEDLRERRVNRRVVRERHPAELGRGREPGQLYRVAYPLVVQVDGGRNVELGDVDLQGELRQAADCELSAIFIPPSSGVGRGLHEPAPCWPGLCVLVARAAAASEENDRVSTAALLAVRVQLVNLVLAGQDGQHVGQQQVVVGLSCVREGGRGEHEQRVAEGVDAGAIQDSSGQLGEFGVVGRVFGQRGGRNLGRVGDGASSADGDREALGDLLDGAVDGRHGRHDGLLEGHEDPEAGGQESVVRRQERAEAAGTQTGAERLSRSGPPGGRKNSEA</sequence>
<feature type="domain" description="NADP-dependent oxidoreductase" evidence="3">
    <location>
        <begin position="173"/>
        <end position="406"/>
    </location>
</feature>
<dbReference type="Gene3D" id="3.20.20.100">
    <property type="entry name" value="NADP-dependent oxidoreductase domain"/>
    <property type="match status" value="1"/>
</dbReference>
<organism evidence="4 5">
    <name type="scientific">Drechslerella dactyloides</name>
    <name type="common">Nematode-trapping fungus</name>
    <name type="synonym">Arthrobotrys dactyloides</name>
    <dbReference type="NCBI Taxonomy" id="74499"/>
    <lineage>
        <taxon>Eukaryota</taxon>
        <taxon>Fungi</taxon>
        <taxon>Dikarya</taxon>
        <taxon>Ascomycota</taxon>
        <taxon>Pezizomycotina</taxon>
        <taxon>Orbiliomycetes</taxon>
        <taxon>Orbiliales</taxon>
        <taxon>Orbiliaceae</taxon>
        <taxon>Drechslerella</taxon>
    </lineage>
</organism>
<dbReference type="SUPFAM" id="SSF51430">
    <property type="entry name" value="NAD(P)-linked oxidoreductase"/>
    <property type="match status" value="1"/>
</dbReference>
<evidence type="ECO:0000313" key="5">
    <source>
        <dbReference type="Proteomes" id="UP001221413"/>
    </source>
</evidence>
<name>A0AAD6IRN3_DREDA</name>
<evidence type="ECO:0000256" key="1">
    <source>
        <dbReference type="ARBA" id="ARBA00023002"/>
    </source>
</evidence>
<feature type="region of interest" description="Disordered" evidence="2">
    <location>
        <begin position="507"/>
        <end position="536"/>
    </location>
</feature>
<keyword evidence="1" id="KW-0560">Oxidoreductase</keyword>
<evidence type="ECO:0000259" key="3">
    <source>
        <dbReference type="Pfam" id="PF00248"/>
    </source>
</evidence>
<evidence type="ECO:0000256" key="2">
    <source>
        <dbReference type="SAM" id="MobiDB-lite"/>
    </source>
</evidence>
<protein>
    <recommendedName>
        <fullName evidence="3">NADP-dependent oxidoreductase domain-containing protein</fullName>
    </recommendedName>
</protein>
<dbReference type="GO" id="GO:0016491">
    <property type="term" value="F:oxidoreductase activity"/>
    <property type="evidence" value="ECO:0007669"/>
    <property type="project" value="UniProtKB-KW"/>
</dbReference>
<dbReference type="InterPro" id="IPR023210">
    <property type="entry name" value="NADP_OxRdtase_dom"/>
</dbReference>
<dbReference type="PANTHER" id="PTHR43827">
    <property type="entry name" value="2,5-DIKETO-D-GLUCONIC ACID REDUCTASE"/>
    <property type="match status" value="1"/>
</dbReference>
<keyword evidence="5" id="KW-1185">Reference proteome</keyword>
<dbReference type="PANTHER" id="PTHR43827:SF13">
    <property type="entry name" value="ALDO_KETO REDUCTASE FAMILY PROTEIN"/>
    <property type="match status" value="1"/>
</dbReference>
<dbReference type="CDD" id="cd19071">
    <property type="entry name" value="AKR_AKR1-5-like"/>
    <property type="match status" value="1"/>
</dbReference>
<dbReference type="EMBL" id="JAQGDS010000011">
    <property type="protein sequence ID" value="KAJ6257203.1"/>
    <property type="molecule type" value="Genomic_DNA"/>
</dbReference>
<dbReference type="InterPro" id="IPR036812">
    <property type="entry name" value="NAD(P)_OxRdtase_dom_sf"/>
</dbReference>
<proteinExistence type="predicted"/>
<feature type="compositionally biased region" description="Basic and acidic residues" evidence="2">
    <location>
        <begin position="1083"/>
        <end position="1100"/>
    </location>
</feature>
<evidence type="ECO:0000313" key="4">
    <source>
        <dbReference type="EMBL" id="KAJ6257203.1"/>
    </source>
</evidence>
<feature type="region of interest" description="Disordered" evidence="2">
    <location>
        <begin position="1081"/>
        <end position="1141"/>
    </location>
</feature>